<dbReference type="Pfam" id="PF25906">
    <property type="entry name" value="PucR-like_N"/>
    <property type="match status" value="1"/>
</dbReference>
<dbReference type="Proteomes" id="UP000035721">
    <property type="component" value="Unassembled WGS sequence"/>
</dbReference>
<protein>
    <submittedName>
        <fullName evidence="3">Putative Transcriptional regulator, CdaR family</fullName>
    </submittedName>
</protein>
<dbReference type="RefSeq" id="WP_048555564.1">
    <property type="nucleotide sequence ID" value="NZ_HF570958.1"/>
</dbReference>
<gene>
    <name evidence="3" type="ORF">BN12_3280002</name>
</gene>
<dbReference type="OrthoDB" id="5243741at2"/>
<accession>A0A077M3K1</accession>
<evidence type="ECO:0000313" key="3">
    <source>
        <dbReference type="EMBL" id="CCH78710.1"/>
    </source>
</evidence>
<evidence type="ECO:0000313" key="4">
    <source>
        <dbReference type="Proteomes" id="UP000035721"/>
    </source>
</evidence>
<dbReference type="AlphaFoldDB" id="A0A077M3K1"/>
<dbReference type="EMBL" id="CAJB01000255">
    <property type="protein sequence ID" value="CCH78710.1"/>
    <property type="molecule type" value="Genomic_DNA"/>
</dbReference>
<organism evidence="3 4">
    <name type="scientific">Nostocoides japonicum T1-X7</name>
    <dbReference type="NCBI Taxonomy" id="1194083"/>
    <lineage>
        <taxon>Bacteria</taxon>
        <taxon>Bacillati</taxon>
        <taxon>Actinomycetota</taxon>
        <taxon>Actinomycetes</taxon>
        <taxon>Micrococcales</taxon>
        <taxon>Intrasporangiaceae</taxon>
        <taxon>Nostocoides</taxon>
    </lineage>
</organism>
<dbReference type="STRING" id="1194083.BN12_3280002"/>
<proteinExistence type="predicted"/>
<sequence length="401" mass="44310">MTIAASDRGRLESALVARLPSLLEDVAEGLREYWPDYADFLSAESGGVAEAGTLFVRQLMEMAEPSPTDADAAHRSSTVRVGEETVHLVFEQIGRQQLRAGNDLTRLLTAFQLGARQAWRQVSTTALQMDLAPEVLASLADSVFVFVNELSFSAARGYLQAQLDDARLRERNREELVRLLLSERASQEAVRAAARRADWPLPDRAAVVLVDPGDDTARRLVDGLGGNCLAVRQADVYGAIVPNVHTTSGRTNLARQLRGAGAVVGYVVPLDRLPRSAEVARVVEDLRRQGMVTGDPVFAEEHLDTIIVWRDPALTEALRRGVLAPFADLPETVRERLVDTLTSWLRHQGDRHAMAAELSIHPQTVRYRMAQVRELLGDALDSPRERARLFLALSWPVRPPD</sequence>
<dbReference type="InterPro" id="IPR042070">
    <property type="entry name" value="PucR_C-HTH_sf"/>
</dbReference>
<dbReference type="InterPro" id="IPR058663">
    <property type="entry name" value="PucR-like_N"/>
</dbReference>
<evidence type="ECO:0000259" key="1">
    <source>
        <dbReference type="Pfam" id="PF13556"/>
    </source>
</evidence>
<keyword evidence="4" id="KW-1185">Reference proteome</keyword>
<comment type="caution">
    <text evidence="3">The sequence shown here is derived from an EMBL/GenBank/DDBJ whole genome shotgun (WGS) entry which is preliminary data.</text>
</comment>
<dbReference type="PANTHER" id="PTHR33744">
    <property type="entry name" value="CARBOHYDRATE DIACID REGULATOR"/>
    <property type="match status" value="1"/>
</dbReference>
<feature type="domain" description="PucR C-terminal helix-turn-helix" evidence="1">
    <location>
        <begin position="337"/>
        <end position="393"/>
    </location>
</feature>
<reference evidence="3 4" key="1">
    <citation type="journal article" date="2013" name="ISME J.">
        <title>A metabolic model for members of the genus Tetrasphaera involved in enhanced biological phosphorus removal.</title>
        <authorList>
            <person name="Kristiansen R."/>
            <person name="Nguyen H.T.T."/>
            <person name="Saunders A.M."/>
            <person name="Nielsen J.L."/>
            <person name="Wimmer R."/>
            <person name="Le V.Q."/>
            <person name="McIlroy S.J."/>
            <person name="Petrovski S."/>
            <person name="Seviour R.J."/>
            <person name="Calteau A."/>
            <person name="Nielsen K.L."/>
            <person name="Nielsen P.H."/>
        </authorList>
    </citation>
    <scope>NUCLEOTIDE SEQUENCE [LARGE SCALE GENOMIC DNA]</scope>
    <source>
        <strain evidence="3 4">T1-X7</strain>
    </source>
</reference>
<evidence type="ECO:0000259" key="2">
    <source>
        <dbReference type="Pfam" id="PF25906"/>
    </source>
</evidence>
<feature type="domain" description="PucR-like N-terminal" evidence="2">
    <location>
        <begin position="82"/>
        <end position="181"/>
    </location>
</feature>
<dbReference type="Pfam" id="PF13556">
    <property type="entry name" value="HTH_30"/>
    <property type="match status" value="1"/>
</dbReference>
<dbReference type="InterPro" id="IPR025736">
    <property type="entry name" value="PucR_C-HTH_dom"/>
</dbReference>
<dbReference type="Gene3D" id="1.10.10.2840">
    <property type="entry name" value="PucR C-terminal helix-turn-helix domain"/>
    <property type="match status" value="1"/>
</dbReference>
<dbReference type="PANTHER" id="PTHR33744:SF1">
    <property type="entry name" value="DNA-BINDING TRANSCRIPTIONAL ACTIVATOR ADER"/>
    <property type="match status" value="1"/>
</dbReference>
<name>A0A077M3K1_9MICO</name>
<dbReference type="InterPro" id="IPR051448">
    <property type="entry name" value="CdaR-like_regulators"/>
</dbReference>